<evidence type="ECO:0000256" key="4">
    <source>
        <dbReference type="SAM" id="Phobius"/>
    </source>
</evidence>
<dbReference type="GO" id="GO:0003735">
    <property type="term" value="F:structural constituent of ribosome"/>
    <property type="evidence" value="ECO:0007669"/>
    <property type="project" value="InterPro"/>
</dbReference>
<evidence type="ECO:0000256" key="2">
    <source>
        <dbReference type="ARBA" id="ARBA00022980"/>
    </source>
</evidence>
<dbReference type="Gene3D" id="2.30.30.30">
    <property type="match status" value="1"/>
</dbReference>
<reference evidence="5" key="1">
    <citation type="submission" date="2021-06" db="EMBL/GenBank/DDBJ databases">
        <title>Candida auris outbreak in lebanese hospital.</title>
        <authorList>
            <person name="Finianos M."/>
        </authorList>
    </citation>
    <scope>NUCLEOTIDE SEQUENCE</scope>
    <source>
        <strain evidence="5">CA7LBN</strain>
    </source>
</reference>
<keyword evidence="2" id="KW-0689">Ribosomal protein</keyword>
<name>A0A8F2W2F2_CANAR</name>
<dbReference type="Proteomes" id="UP000825438">
    <property type="component" value="Chromosome II"/>
</dbReference>
<organism evidence="5">
    <name type="scientific">Candidozyma auris</name>
    <name type="common">Yeast</name>
    <name type="synonym">Candida auris</name>
    <dbReference type="NCBI Taxonomy" id="498019"/>
    <lineage>
        <taxon>Eukaryota</taxon>
        <taxon>Fungi</taxon>
        <taxon>Dikarya</taxon>
        <taxon>Ascomycota</taxon>
        <taxon>Saccharomycotina</taxon>
        <taxon>Pichiomycetes</taxon>
        <taxon>Metschnikowiaceae</taxon>
        <taxon>Candidozyma</taxon>
    </lineage>
</organism>
<dbReference type="InterPro" id="IPR014722">
    <property type="entry name" value="Rib_uL2_dom2"/>
</dbReference>
<dbReference type="PANTHER" id="PTHR11143">
    <property type="entry name" value="60S RIBOSOMAL PROTEIN L26 FAMILY MEMBER"/>
    <property type="match status" value="1"/>
</dbReference>
<keyword evidence="3" id="KW-0687">Ribonucleoprotein</keyword>
<protein>
    <recommendedName>
        <fullName evidence="6">Ribosomal protein L24</fullName>
    </recommendedName>
</protein>
<dbReference type="InterPro" id="IPR005825">
    <property type="entry name" value="Ribosomal_uL24_CS"/>
</dbReference>
<evidence type="ECO:0000256" key="1">
    <source>
        <dbReference type="ARBA" id="ARBA00010618"/>
    </source>
</evidence>
<dbReference type="InterPro" id="IPR005756">
    <property type="entry name" value="Ribosomal_uL24_euk/arc"/>
</dbReference>
<dbReference type="SUPFAM" id="SSF50104">
    <property type="entry name" value="Translation proteins SH3-like domain"/>
    <property type="match status" value="1"/>
</dbReference>
<dbReference type="InterPro" id="IPR008991">
    <property type="entry name" value="Translation_prot_SH3-like_sf"/>
</dbReference>
<accession>A0A8F2W2F2</accession>
<dbReference type="FunFam" id="2.30.30.30:FF:000009">
    <property type="entry name" value="60S ribosomal protein L26"/>
    <property type="match status" value="1"/>
</dbReference>
<dbReference type="Pfam" id="PF16906">
    <property type="entry name" value="Ribosomal_L26"/>
    <property type="match status" value="1"/>
</dbReference>
<evidence type="ECO:0008006" key="6">
    <source>
        <dbReference type="Google" id="ProtNLM"/>
    </source>
</evidence>
<dbReference type="PROSITE" id="PS01108">
    <property type="entry name" value="RIBOSOMAL_L24"/>
    <property type="match status" value="1"/>
</dbReference>
<proteinExistence type="inferred from homology"/>
<evidence type="ECO:0000313" key="5">
    <source>
        <dbReference type="EMBL" id="QWW23695.1"/>
    </source>
</evidence>
<feature type="transmembrane region" description="Helical" evidence="4">
    <location>
        <begin position="6"/>
        <end position="26"/>
    </location>
</feature>
<dbReference type="GO" id="GO:0006412">
    <property type="term" value="P:translation"/>
    <property type="evidence" value="ECO:0007669"/>
    <property type="project" value="InterPro"/>
</dbReference>
<dbReference type="GO" id="GO:0003723">
    <property type="term" value="F:RNA binding"/>
    <property type="evidence" value="ECO:0007669"/>
    <property type="project" value="InterPro"/>
</dbReference>
<gene>
    <name evidence="5" type="ORF">CA7LBN_002496</name>
</gene>
<evidence type="ECO:0000256" key="3">
    <source>
        <dbReference type="ARBA" id="ARBA00023274"/>
    </source>
</evidence>
<keyword evidence="4" id="KW-0812">Transmembrane</keyword>
<keyword evidence="4" id="KW-0472">Membrane</keyword>
<dbReference type="EMBL" id="CP076750">
    <property type="protein sequence ID" value="QWW23695.1"/>
    <property type="molecule type" value="Genomic_DNA"/>
</dbReference>
<keyword evidence="4" id="KW-1133">Transmembrane helix</keyword>
<dbReference type="InterPro" id="IPR041988">
    <property type="entry name" value="Ribosomal_uL24_KOW"/>
</dbReference>
<sequence>MTIYDAGYTFVVFQGTLGVISCRVIYFRVKFLQNHRYADSETAMENFTFFGLRWWFLGALETSHQRDNFFAKVCTFAHICFFELLHVTSSRSKNRKAHFASSSATRRVLMSAPLSKELREKYKIRSLPIRKEDEVTVVRGSKKGSEGKVSTVYRLKFAIQLEKLTKEKSSGATIPINIHPSKVVINKLYLNDARKALIEKRGGKLE</sequence>
<dbReference type="AlphaFoldDB" id="A0A8F2W2F2"/>
<dbReference type="NCBIfam" id="TIGR01080">
    <property type="entry name" value="rplX_A_E"/>
    <property type="match status" value="1"/>
</dbReference>
<comment type="similarity">
    <text evidence="1">Belongs to the universal ribosomal protein uL24 family.</text>
</comment>
<dbReference type="CDD" id="cd06089">
    <property type="entry name" value="KOW_RPL26"/>
    <property type="match status" value="1"/>
</dbReference>
<dbReference type="GO" id="GO:0015934">
    <property type="term" value="C:large ribosomal subunit"/>
    <property type="evidence" value="ECO:0007669"/>
    <property type="project" value="InterPro"/>
</dbReference>